<evidence type="ECO:0000313" key="2">
    <source>
        <dbReference type="EMBL" id="CAG2232902.1"/>
    </source>
</evidence>
<organism evidence="2 3">
    <name type="scientific">Mytilus edulis</name>
    <name type="common">Blue mussel</name>
    <dbReference type="NCBI Taxonomy" id="6550"/>
    <lineage>
        <taxon>Eukaryota</taxon>
        <taxon>Metazoa</taxon>
        <taxon>Spiralia</taxon>
        <taxon>Lophotrochozoa</taxon>
        <taxon>Mollusca</taxon>
        <taxon>Bivalvia</taxon>
        <taxon>Autobranchia</taxon>
        <taxon>Pteriomorphia</taxon>
        <taxon>Mytilida</taxon>
        <taxon>Mytiloidea</taxon>
        <taxon>Mytilidae</taxon>
        <taxon>Mytilinae</taxon>
        <taxon>Mytilus</taxon>
    </lineage>
</organism>
<sequence>MLSLYLLIGYAHIIGTICTYLIILLLVSLVFVSLTCICWKYEYLARRERSIFHTNSTHPNESGNNPPQVETHHSIEQFCCFNYEFRDGRCVECENGFFTNIPDEPCRPCPHNTFGRKCFSICQCNINERCDHVNGECLKVLPSTETGTTNDNFERIDDSKIPLPSIIVTSTVLILLVFVSVIWVLLEI</sequence>
<dbReference type="EMBL" id="CAJPWZ010002194">
    <property type="protein sequence ID" value="CAG2232902.1"/>
    <property type="molecule type" value="Genomic_DNA"/>
</dbReference>
<dbReference type="Proteomes" id="UP000683360">
    <property type="component" value="Unassembled WGS sequence"/>
</dbReference>
<dbReference type="AlphaFoldDB" id="A0A8S3TGV8"/>
<feature type="transmembrane region" description="Helical" evidence="1">
    <location>
        <begin position="6"/>
        <end position="39"/>
    </location>
</feature>
<protein>
    <submittedName>
        <fullName evidence="2">Uncharacterized protein</fullName>
    </submittedName>
</protein>
<dbReference type="OrthoDB" id="6133516at2759"/>
<comment type="caution">
    <text evidence="2">The sequence shown here is derived from an EMBL/GenBank/DDBJ whole genome shotgun (WGS) entry which is preliminary data.</text>
</comment>
<accession>A0A8S3TGV8</accession>
<keyword evidence="1" id="KW-0472">Membrane</keyword>
<gene>
    <name evidence="2" type="ORF">MEDL_45573</name>
</gene>
<reference evidence="2" key="1">
    <citation type="submission" date="2021-03" db="EMBL/GenBank/DDBJ databases">
        <authorList>
            <person name="Bekaert M."/>
        </authorList>
    </citation>
    <scope>NUCLEOTIDE SEQUENCE</scope>
</reference>
<evidence type="ECO:0000256" key="1">
    <source>
        <dbReference type="SAM" id="Phobius"/>
    </source>
</evidence>
<name>A0A8S3TGV8_MYTED</name>
<keyword evidence="3" id="KW-1185">Reference proteome</keyword>
<keyword evidence="1" id="KW-1133">Transmembrane helix</keyword>
<evidence type="ECO:0000313" key="3">
    <source>
        <dbReference type="Proteomes" id="UP000683360"/>
    </source>
</evidence>
<proteinExistence type="predicted"/>
<keyword evidence="1" id="KW-0812">Transmembrane</keyword>
<feature type="transmembrane region" description="Helical" evidence="1">
    <location>
        <begin position="163"/>
        <end position="186"/>
    </location>
</feature>